<accession>A0A0E9PHV4</accession>
<proteinExistence type="predicted"/>
<reference evidence="1" key="1">
    <citation type="submission" date="2014-11" db="EMBL/GenBank/DDBJ databases">
        <authorList>
            <person name="Amaro Gonzalez C."/>
        </authorList>
    </citation>
    <scope>NUCLEOTIDE SEQUENCE</scope>
</reference>
<dbReference type="EMBL" id="GBXM01104907">
    <property type="protein sequence ID" value="JAH03670.1"/>
    <property type="molecule type" value="Transcribed_RNA"/>
</dbReference>
<name>A0A0E9PHV4_ANGAN</name>
<sequence length="26" mass="3200">MHQRNTAANLSVSYCWIFWLKYLLLK</sequence>
<organism evidence="1">
    <name type="scientific">Anguilla anguilla</name>
    <name type="common">European freshwater eel</name>
    <name type="synonym">Muraena anguilla</name>
    <dbReference type="NCBI Taxonomy" id="7936"/>
    <lineage>
        <taxon>Eukaryota</taxon>
        <taxon>Metazoa</taxon>
        <taxon>Chordata</taxon>
        <taxon>Craniata</taxon>
        <taxon>Vertebrata</taxon>
        <taxon>Euteleostomi</taxon>
        <taxon>Actinopterygii</taxon>
        <taxon>Neopterygii</taxon>
        <taxon>Teleostei</taxon>
        <taxon>Anguilliformes</taxon>
        <taxon>Anguillidae</taxon>
        <taxon>Anguilla</taxon>
    </lineage>
</organism>
<protein>
    <submittedName>
        <fullName evidence="1">Uncharacterized protein</fullName>
    </submittedName>
</protein>
<evidence type="ECO:0000313" key="1">
    <source>
        <dbReference type="EMBL" id="JAH03670.1"/>
    </source>
</evidence>
<dbReference type="AlphaFoldDB" id="A0A0E9PHV4"/>
<reference evidence="1" key="2">
    <citation type="journal article" date="2015" name="Fish Shellfish Immunol.">
        <title>Early steps in the European eel (Anguilla anguilla)-Vibrio vulnificus interaction in the gills: Role of the RtxA13 toxin.</title>
        <authorList>
            <person name="Callol A."/>
            <person name="Pajuelo D."/>
            <person name="Ebbesson L."/>
            <person name="Teles M."/>
            <person name="MacKenzie S."/>
            <person name="Amaro C."/>
        </authorList>
    </citation>
    <scope>NUCLEOTIDE SEQUENCE</scope>
</reference>